<name>A0AAP2E314_9BACT</name>
<dbReference type="AlphaFoldDB" id="A0AAP2E314"/>
<reference evidence="1 2" key="1">
    <citation type="submission" date="2021-05" db="EMBL/GenBank/DDBJ databases">
        <title>A Polyphasic approach of four new species of the genus Ohtaekwangia: Ohtaekwangia histidinii sp. nov., Ohtaekwangia cretensis sp. nov., Ohtaekwangia indiensis sp. nov., Ohtaekwangia reichenbachii sp. nov. from diverse environment.</title>
        <authorList>
            <person name="Octaviana S."/>
        </authorList>
    </citation>
    <scope>NUCLEOTIDE SEQUENCE [LARGE SCALE GENOMIC DNA]</scope>
    <source>
        <strain evidence="1 2">PWU5</strain>
    </source>
</reference>
<accession>A0AAP2E314</accession>
<protein>
    <recommendedName>
        <fullName evidence="3">Lipoprotein</fullName>
    </recommendedName>
</protein>
<sequence length="147" mass="15978">MIKFVYFCGSLLLLAACGPSEKRSAVSDAIEASTAQELCFQNITGNDSLLVTLAIVGNDVTGTLRWLPAEKDKMTGTLDGTLQNDTITAVYSYQAEGTNAREEKILRLTPDSLFIQHGELVDQNGTWVLKDKRAAKFTEAAAKTDCK</sequence>
<evidence type="ECO:0000313" key="2">
    <source>
        <dbReference type="Proteomes" id="UP001319080"/>
    </source>
</evidence>
<keyword evidence="2" id="KW-1185">Reference proteome</keyword>
<proteinExistence type="predicted"/>
<comment type="caution">
    <text evidence="1">The sequence shown here is derived from an EMBL/GenBank/DDBJ whole genome shotgun (WGS) entry which is preliminary data.</text>
</comment>
<dbReference type="EMBL" id="JAHESE010000029">
    <property type="protein sequence ID" value="MBT1711144.1"/>
    <property type="molecule type" value="Genomic_DNA"/>
</dbReference>
<dbReference type="PROSITE" id="PS51257">
    <property type="entry name" value="PROKAR_LIPOPROTEIN"/>
    <property type="match status" value="1"/>
</dbReference>
<evidence type="ECO:0000313" key="1">
    <source>
        <dbReference type="EMBL" id="MBT1711144.1"/>
    </source>
</evidence>
<evidence type="ECO:0008006" key="3">
    <source>
        <dbReference type="Google" id="ProtNLM"/>
    </source>
</evidence>
<gene>
    <name evidence="1" type="ORF">KK062_23070</name>
</gene>
<dbReference type="Proteomes" id="UP001319080">
    <property type="component" value="Unassembled WGS sequence"/>
</dbReference>
<dbReference type="RefSeq" id="WP_254086719.1">
    <property type="nucleotide sequence ID" value="NZ_JAHESE010000029.1"/>
</dbReference>
<organism evidence="1 2">
    <name type="scientific">Dawidia cretensis</name>
    <dbReference type="NCBI Taxonomy" id="2782350"/>
    <lineage>
        <taxon>Bacteria</taxon>
        <taxon>Pseudomonadati</taxon>
        <taxon>Bacteroidota</taxon>
        <taxon>Cytophagia</taxon>
        <taxon>Cytophagales</taxon>
        <taxon>Chryseotaleaceae</taxon>
        <taxon>Dawidia</taxon>
    </lineage>
</organism>